<protein>
    <submittedName>
        <fullName evidence="5">EFR1 family ferrodoxin</fullName>
    </submittedName>
</protein>
<evidence type="ECO:0000313" key="5">
    <source>
        <dbReference type="EMBL" id="MCC2128059.1"/>
    </source>
</evidence>
<name>A0AAE3DE87_9FIRM</name>
<dbReference type="GO" id="GO:0051536">
    <property type="term" value="F:iron-sulfur cluster binding"/>
    <property type="evidence" value="ECO:0007669"/>
    <property type="project" value="UniProtKB-KW"/>
</dbReference>
<keyword evidence="6" id="KW-1185">Reference proteome</keyword>
<organism evidence="5 6">
    <name type="scientific">Brotocaccenecus cirricatena</name>
    <dbReference type="NCBI Taxonomy" id="3064195"/>
    <lineage>
        <taxon>Bacteria</taxon>
        <taxon>Bacillati</taxon>
        <taxon>Bacillota</taxon>
        <taxon>Clostridia</taxon>
        <taxon>Eubacteriales</taxon>
        <taxon>Oscillospiraceae</taxon>
        <taxon>Brotocaccenecus</taxon>
    </lineage>
</organism>
<keyword evidence="2" id="KW-0408">Iron</keyword>
<evidence type="ECO:0000256" key="3">
    <source>
        <dbReference type="ARBA" id="ARBA00023014"/>
    </source>
</evidence>
<dbReference type="InterPro" id="IPR017896">
    <property type="entry name" value="4Fe4S_Fe-S-bd"/>
</dbReference>
<proteinExistence type="predicted"/>
<accession>A0AAE3DE87</accession>
<dbReference type="GO" id="GO:0046872">
    <property type="term" value="F:metal ion binding"/>
    <property type="evidence" value="ECO:0007669"/>
    <property type="project" value="UniProtKB-KW"/>
</dbReference>
<dbReference type="EMBL" id="JAJEPW010000001">
    <property type="protein sequence ID" value="MCC2128059.1"/>
    <property type="molecule type" value="Genomic_DNA"/>
</dbReference>
<gene>
    <name evidence="5" type="ORF">LKD37_00755</name>
</gene>
<comment type="caution">
    <text evidence="5">The sequence shown here is derived from an EMBL/GenBank/DDBJ whole genome shotgun (WGS) entry which is preliminary data.</text>
</comment>
<dbReference type="AlphaFoldDB" id="A0AAE3DE87"/>
<keyword evidence="3" id="KW-0411">Iron-sulfur</keyword>
<evidence type="ECO:0000256" key="1">
    <source>
        <dbReference type="ARBA" id="ARBA00022723"/>
    </source>
</evidence>
<feature type="domain" description="4Fe-4S ferredoxin-type" evidence="4">
    <location>
        <begin position="184"/>
        <end position="213"/>
    </location>
</feature>
<dbReference type="SUPFAM" id="SSF54862">
    <property type="entry name" value="4Fe-4S ferredoxins"/>
    <property type="match status" value="1"/>
</dbReference>
<dbReference type="NCBIfam" id="NF038196">
    <property type="entry name" value="ferrodoxin_EFR1"/>
    <property type="match status" value="1"/>
</dbReference>
<dbReference type="PROSITE" id="PS51379">
    <property type="entry name" value="4FE4S_FER_2"/>
    <property type="match status" value="1"/>
</dbReference>
<dbReference type="RefSeq" id="WP_302927531.1">
    <property type="nucleotide sequence ID" value="NZ_JAJEPW010000001.1"/>
</dbReference>
<dbReference type="Gene3D" id="3.40.50.360">
    <property type="match status" value="1"/>
</dbReference>
<dbReference type="InterPro" id="IPR026816">
    <property type="entry name" value="Flavodoxin_dom"/>
</dbReference>
<dbReference type="PROSITE" id="PS00198">
    <property type="entry name" value="4FE4S_FER_1"/>
    <property type="match status" value="1"/>
</dbReference>
<evidence type="ECO:0000313" key="6">
    <source>
        <dbReference type="Proteomes" id="UP001199319"/>
    </source>
</evidence>
<evidence type="ECO:0000259" key="4">
    <source>
        <dbReference type="PROSITE" id="PS51379"/>
    </source>
</evidence>
<dbReference type="Gene3D" id="3.30.70.20">
    <property type="match status" value="1"/>
</dbReference>
<dbReference type="InterPro" id="IPR029039">
    <property type="entry name" value="Flavoprotein-like_sf"/>
</dbReference>
<evidence type="ECO:0000256" key="2">
    <source>
        <dbReference type="ARBA" id="ARBA00023004"/>
    </source>
</evidence>
<keyword evidence="1" id="KW-0479">Metal-binding</keyword>
<dbReference type="Pfam" id="PF12724">
    <property type="entry name" value="Flavodoxin_5"/>
    <property type="match status" value="1"/>
</dbReference>
<dbReference type="Pfam" id="PF00037">
    <property type="entry name" value="Fer4"/>
    <property type="match status" value="1"/>
</dbReference>
<dbReference type="InterPro" id="IPR047964">
    <property type="entry name" value="EFR1-like"/>
</dbReference>
<dbReference type="SUPFAM" id="SSF52218">
    <property type="entry name" value="Flavoproteins"/>
    <property type="match status" value="1"/>
</dbReference>
<sequence length="254" mass="28404">MIGIYFSGTGNTKYCLEKFVSLYDRNIEITPLEDEGTIEKVAHHKDIIFAYPIYYSNLPKIVQDFICGNSDVWKEKHIFIIATMGLFSGDGAGVSARLFKRYGAQIWGGLHLKMPDCICDVKALKRTPDQNKQIVIQAEECIKSAVYNLKNGTPTKNGLGFWCHIAGLLGQRLWFYRKTQAYSDKIQINSDTCIKCGKCALVCPMNNLSLTKGKIVANGRCTLCYRCVNQCSKKAITILGKKVISQSSIDDFGN</sequence>
<dbReference type="InterPro" id="IPR017900">
    <property type="entry name" value="4Fe4S_Fe_S_CS"/>
</dbReference>
<reference evidence="5" key="1">
    <citation type="submission" date="2021-10" db="EMBL/GenBank/DDBJ databases">
        <title>Anaerobic single-cell dispensing facilitates the cultivation of human gut bacteria.</title>
        <authorList>
            <person name="Afrizal A."/>
        </authorList>
    </citation>
    <scope>NUCLEOTIDE SEQUENCE</scope>
    <source>
        <strain evidence="5">CLA-AA-H272</strain>
    </source>
</reference>
<dbReference type="Proteomes" id="UP001199319">
    <property type="component" value="Unassembled WGS sequence"/>
</dbReference>